<evidence type="ECO:0000313" key="4">
    <source>
        <dbReference type="Proteomes" id="UP000654345"/>
    </source>
</evidence>
<dbReference type="Proteomes" id="UP000654345">
    <property type="component" value="Unassembled WGS sequence"/>
</dbReference>
<keyword evidence="4" id="KW-1185">Reference proteome</keyword>
<dbReference type="EMBL" id="BNJG01000001">
    <property type="protein sequence ID" value="GHO51794.1"/>
    <property type="molecule type" value="Genomic_DNA"/>
</dbReference>
<comment type="caution">
    <text evidence="3">The sequence shown here is derived from an EMBL/GenBank/DDBJ whole genome shotgun (WGS) entry which is preliminary data.</text>
</comment>
<dbReference type="InterPro" id="IPR001107">
    <property type="entry name" value="Band_7"/>
</dbReference>
<evidence type="ECO:0000313" key="3">
    <source>
        <dbReference type="EMBL" id="GHO51794.1"/>
    </source>
</evidence>
<evidence type="ECO:0000256" key="1">
    <source>
        <dbReference type="SAM" id="Coils"/>
    </source>
</evidence>
<feature type="domain" description="Band 7" evidence="2">
    <location>
        <begin position="19"/>
        <end position="207"/>
    </location>
</feature>
<name>A0ABQ3UGF5_9CHLR</name>
<dbReference type="Pfam" id="PF01145">
    <property type="entry name" value="Band_7"/>
    <property type="match status" value="1"/>
</dbReference>
<dbReference type="Gene3D" id="3.30.479.30">
    <property type="entry name" value="Band 7 domain"/>
    <property type="match status" value="1"/>
</dbReference>
<dbReference type="SUPFAM" id="SSF117892">
    <property type="entry name" value="Band 7/SPFH domain"/>
    <property type="match status" value="1"/>
</dbReference>
<sequence>MLARMEREISMAFFSYFKSEPTEYILAYANGHVVRRGTGLSFWYWAPHTSISLVPISTVDAPFIFNETTNNFQAVTVQGQVTFRIVAPETMAQLLNFTVQPRTRRYQSEDPVKLQQRIVNIVQMHTRNQLQQLSLEDALRSSESLARNVLTRLREGNELAALGIECMSLFYTALKATPEMTKALEAEQREALQRRADQAIYSRRAEAVEQERKIKQNELATSVVLEERRKVLVSLQGENARQEAEYEAAAMRIRLAPYSELEVKQLLALSFHDFADNAHKIGNLTITSEILEQLLHGQ</sequence>
<gene>
    <name evidence="3" type="ORF">KSB_02690</name>
</gene>
<keyword evidence="1" id="KW-0175">Coiled coil</keyword>
<evidence type="ECO:0000259" key="2">
    <source>
        <dbReference type="Pfam" id="PF01145"/>
    </source>
</evidence>
<protein>
    <recommendedName>
        <fullName evidence="2">Band 7 domain-containing protein</fullName>
    </recommendedName>
</protein>
<feature type="coiled-coil region" evidence="1">
    <location>
        <begin position="225"/>
        <end position="252"/>
    </location>
</feature>
<dbReference type="InterPro" id="IPR036013">
    <property type="entry name" value="Band_7/SPFH_dom_sf"/>
</dbReference>
<organism evidence="3 4">
    <name type="scientific">Ktedonobacter robiniae</name>
    <dbReference type="NCBI Taxonomy" id="2778365"/>
    <lineage>
        <taxon>Bacteria</taxon>
        <taxon>Bacillati</taxon>
        <taxon>Chloroflexota</taxon>
        <taxon>Ktedonobacteria</taxon>
        <taxon>Ktedonobacterales</taxon>
        <taxon>Ktedonobacteraceae</taxon>
        <taxon>Ktedonobacter</taxon>
    </lineage>
</organism>
<accession>A0ABQ3UGF5</accession>
<reference evidence="3 4" key="1">
    <citation type="journal article" date="2021" name="Int. J. Syst. Evol. Microbiol.">
        <title>Reticulibacter mediterranei gen. nov., sp. nov., within the new family Reticulibacteraceae fam. nov., and Ktedonospora formicarum gen. nov., sp. nov., Ktedonobacter robiniae sp. nov., Dictyobacter formicarum sp. nov. and Dictyobacter arantiisoli sp. nov., belonging to the class Ktedonobacteria.</title>
        <authorList>
            <person name="Yabe S."/>
            <person name="Zheng Y."/>
            <person name="Wang C.M."/>
            <person name="Sakai Y."/>
            <person name="Abe K."/>
            <person name="Yokota A."/>
            <person name="Donadio S."/>
            <person name="Cavaletti L."/>
            <person name="Monciardini P."/>
        </authorList>
    </citation>
    <scope>NUCLEOTIDE SEQUENCE [LARGE SCALE GENOMIC DNA]</scope>
    <source>
        <strain evidence="3 4">SOSP1-30</strain>
    </source>
</reference>
<proteinExistence type="predicted"/>